<protein>
    <submittedName>
        <fullName evidence="2">Uncharacterized protein</fullName>
    </submittedName>
</protein>
<dbReference type="PANTHER" id="PTHR33604">
    <property type="entry name" value="OSJNBA0004B13.7 PROTEIN"/>
    <property type="match status" value="1"/>
</dbReference>
<dbReference type="EMBL" id="MU005970">
    <property type="protein sequence ID" value="KAF2861730.1"/>
    <property type="molecule type" value="Genomic_DNA"/>
</dbReference>
<feature type="region of interest" description="Disordered" evidence="1">
    <location>
        <begin position="525"/>
        <end position="570"/>
    </location>
</feature>
<evidence type="ECO:0000313" key="3">
    <source>
        <dbReference type="Proteomes" id="UP000799421"/>
    </source>
</evidence>
<dbReference type="PANTHER" id="PTHR33604:SF3">
    <property type="entry name" value="OSJNBA0004B13.7 PROTEIN"/>
    <property type="match status" value="1"/>
</dbReference>
<keyword evidence="3" id="KW-1185">Reference proteome</keyword>
<reference evidence="2" key="1">
    <citation type="journal article" date="2020" name="Stud. Mycol.">
        <title>101 Dothideomycetes genomes: a test case for predicting lifestyles and emergence of pathogens.</title>
        <authorList>
            <person name="Haridas S."/>
            <person name="Albert R."/>
            <person name="Binder M."/>
            <person name="Bloem J."/>
            <person name="Labutti K."/>
            <person name="Salamov A."/>
            <person name="Andreopoulos B."/>
            <person name="Baker S."/>
            <person name="Barry K."/>
            <person name="Bills G."/>
            <person name="Bluhm B."/>
            <person name="Cannon C."/>
            <person name="Castanera R."/>
            <person name="Culley D."/>
            <person name="Daum C."/>
            <person name="Ezra D."/>
            <person name="Gonzalez J."/>
            <person name="Henrissat B."/>
            <person name="Kuo A."/>
            <person name="Liang C."/>
            <person name="Lipzen A."/>
            <person name="Lutzoni F."/>
            <person name="Magnuson J."/>
            <person name="Mondo S."/>
            <person name="Nolan M."/>
            <person name="Ohm R."/>
            <person name="Pangilinan J."/>
            <person name="Park H.-J."/>
            <person name="Ramirez L."/>
            <person name="Alfaro M."/>
            <person name="Sun H."/>
            <person name="Tritt A."/>
            <person name="Yoshinaga Y."/>
            <person name="Zwiers L.-H."/>
            <person name="Turgeon B."/>
            <person name="Goodwin S."/>
            <person name="Spatafora J."/>
            <person name="Crous P."/>
            <person name="Grigoriev I."/>
        </authorList>
    </citation>
    <scope>NUCLEOTIDE SEQUENCE</scope>
    <source>
        <strain evidence="2">CBS 480.64</strain>
    </source>
</reference>
<dbReference type="OrthoDB" id="5397682at2759"/>
<feature type="compositionally biased region" description="Acidic residues" evidence="1">
    <location>
        <begin position="525"/>
        <end position="534"/>
    </location>
</feature>
<proteinExistence type="predicted"/>
<name>A0A6A7C2K1_9PEZI</name>
<sequence>MSWKDAEAKASRSKSWSPPWRWRRRRLLGALATLGLLYWLAPTSQCLRAETQLPRQHGALQNLSPADVFLPAPENPQRTYNGPVKLPKLSSTLQPSPQEARWTQILDRNVLFAASSLQSVAHIMPLACEMASWDRNYVHMVFMGRDTLPVSDILAVNGVNKADCPVYFHDARSDHSEDSTDERTESAILGALRHVLLFIHPRAVIMDDAELEDATFSRVLRDFSKGYQQTLIELPANQYEAFMWITRLDAGSLSNWSKPDIDIIIQAPPNGAGGMIRLLRSLQDAEYAGLKAPRLTIELPADVNPTLQSYINGMNWPPYDGSRATLTLRHRISSSRPSPLQASIRFLESFYPSSYSDHHVLILSPQAELNPMYLHYLHYAVLGYKYSRDSDLHTDDIFGITLDVPSTLWNGEAAFPHPLVKEMQTEQYRSHNQSEAAPFVYQTPSATATLLFGDKWATLHNYLSNRLKSASKNELPKRPRLVPETQPAWLEYLLELTRARGWTSLFPARPFSAKHNDLDFVPEEYLSETSDPEDELTHSRSPKGRTKKTKKTKKKGDTSPDEPLHKYLPFSGDLPPLASLPYLLPTGERVDPMRFKAETEQYAETLRRDVGGCNSTDSLPGEREYLQTADLFCLDPNPLGKKTVVYFPNPLDT</sequence>
<feature type="compositionally biased region" description="Basic residues" evidence="1">
    <location>
        <begin position="540"/>
        <end position="554"/>
    </location>
</feature>
<evidence type="ECO:0000256" key="1">
    <source>
        <dbReference type="SAM" id="MobiDB-lite"/>
    </source>
</evidence>
<feature type="compositionally biased region" description="Basic and acidic residues" evidence="1">
    <location>
        <begin position="555"/>
        <end position="565"/>
    </location>
</feature>
<organism evidence="2 3">
    <name type="scientific">Piedraia hortae CBS 480.64</name>
    <dbReference type="NCBI Taxonomy" id="1314780"/>
    <lineage>
        <taxon>Eukaryota</taxon>
        <taxon>Fungi</taxon>
        <taxon>Dikarya</taxon>
        <taxon>Ascomycota</taxon>
        <taxon>Pezizomycotina</taxon>
        <taxon>Dothideomycetes</taxon>
        <taxon>Dothideomycetidae</taxon>
        <taxon>Capnodiales</taxon>
        <taxon>Piedraiaceae</taxon>
        <taxon>Piedraia</taxon>
    </lineage>
</organism>
<gene>
    <name evidence="2" type="ORF">K470DRAFT_214416</name>
</gene>
<dbReference type="AlphaFoldDB" id="A0A6A7C2K1"/>
<dbReference type="Proteomes" id="UP000799421">
    <property type="component" value="Unassembled WGS sequence"/>
</dbReference>
<accession>A0A6A7C2K1</accession>
<evidence type="ECO:0000313" key="2">
    <source>
        <dbReference type="EMBL" id="KAF2861730.1"/>
    </source>
</evidence>